<evidence type="ECO:0000256" key="6">
    <source>
        <dbReference type="ARBA" id="ARBA00022753"/>
    </source>
</evidence>
<evidence type="ECO:0000259" key="10">
    <source>
        <dbReference type="Pfam" id="PF04652"/>
    </source>
</evidence>
<feature type="compositionally biased region" description="Polar residues" evidence="9">
    <location>
        <begin position="312"/>
        <end position="321"/>
    </location>
</feature>
<dbReference type="GO" id="GO:0015031">
    <property type="term" value="P:protein transport"/>
    <property type="evidence" value="ECO:0007669"/>
    <property type="project" value="UniProtKB-KW"/>
</dbReference>
<dbReference type="Pfam" id="PF04652">
    <property type="entry name" value="Vta1"/>
    <property type="match status" value="1"/>
</dbReference>
<dbReference type="Pfam" id="PF18097">
    <property type="entry name" value="Vta1_C"/>
    <property type="match status" value="1"/>
</dbReference>
<evidence type="ECO:0000256" key="2">
    <source>
        <dbReference type="ARBA" id="ARBA00004496"/>
    </source>
</evidence>
<evidence type="ECO:0000256" key="9">
    <source>
        <dbReference type="SAM" id="MobiDB-lite"/>
    </source>
</evidence>
<dbReference type="OMA" id="YCKIYVL"/>
<proteinExistence type="inferred from homology"/>
<dbReference type="InterPro" id="IPR044538">
    <property type="entry name" value="Vta1-like"/>
</dbReference>
<dbReference type="Proteomes" id="UP000190831">
    <property type="component" value="Chromosome G"/>
</dbReference>
<dbReference type="InterPro" id="IPR041212">
    <property type="entry name" value="Vta1_C"/>
</dbReference>
<evidence type="ECO:0000256" key="4">
    <source>
        <dbReference type="ARBA" id="ARBA00022448"/>
    </source>
</evidence>
<dbReference type="GO" id="GO:0005771">
    <property type="term" value="C:multivesicular body"/>
    <property type="evidence" value="ECO:0007669"/>
    <property type="project" value="TreeGrafter"/>
</dbReference>
<keyword evidence="8" id="KW-0472">Membrane</keyword>
<keyword evidence="7" id="KW-0653">Protein transport</keyword>
<feature type="domain" description="Vta1/callose synthase N-terminal" evidence="10">
    <location>
        <begin position="6"/>
        <end position="155"/>
    </location>
</feature>
<dbReference type="AlphaFoldDB" id="A0A1G4MGP6"/>
<dbReference type="EMBL" id="LT598486">
    <property type="protein sequence ID" value="SCW03046.1"/>
    <property type="molecule type" value="Genomic_DNA"/>
</dbReference>
<dbReference type="PANTHER" id="PTHR46009">
    <property type="entry name" value="VACUOLAR PROTEIN SORTING-ASSOCIATED PROTEIN VTA1 HOMOLOG"/>
    <property type="match status" value="1"/>
</dbReference>
<evidence type="ECO:0000256" key="8">
    <source>
        <dbReference type="ARBA" id="ARBA00023136"/>
    </source>
</evidence>
<name>A0A1G4MGP6_LACFM</name>
<keyword evidence="4" id="KW-0813">Transport</keyword>
<protein>
    <submittedName>
        <fullName evidence="12">LAFE_0G01750g1_1</fullName>
    </submittedName>
</protein>
<evidence type="ECO:0000259" key="11">
    <source>
        <dbReference type="Pfam" id="PF18097"/>
    </source>
</evidence>
<evidence type="ECO:0000256" key="7">
    <source>
        <dbReference type="ARBA" id="ARBA00022927"/>
    </source>
</evidence>
<feature type="compositionally biased region" description="Acidic residues" evidence="9">
    <location>
        <begin position="187"/>
        <end position="197"/>
    </location>
</feature>
<keyword evidence="5" id="KW-0963">Cytoplasm</keyword>
<dbReference type="STRING" id="4955.A0A1G4MGP6"/>
<evidence type="ECO:0000256" key="1">
    <source>
        <dbReference type="ARBA" id="ARBA00004481"/>
    </source>
</evidence>
<organism evidence="12 13">
    <name type="scientific">Lachancea fermentati</name>
    <name type="common">Zygosaccharomyces fermentati</name>
    <dbReference type="NCBI Taxonomy" id="4955"/>
    <lineage>
        <taxon>Eukaryota</taxon>
        <taxon>Fungi</taxon>
        <taxon>Dikarya</taxon>
        <taxon>Ascomycota</taxon>
        <taxon>Saccharomycotina</taxon>
        <taxon>Saccharomycetes</taxon>
        <taxon>Saccharomycetales</taxon>
        <taxon>Saccharomycetaceae</taxon>
        <taxon>Lachancea</taxon>
    </lineage>
</organism>
<evidence type="ECO:0000313" key="13">
    <source>
        <dbReference type="Proteomes" id="UP000190831"/>
    </source>
</evidence>
<feature type="region of interest" description="Disordered" evidence="9">
    <location>
        <begin position="184"/>
        <end position="211"/>
    </location>
</feature>
<feature type="domain" description="Vta1 C-terminal" evidence="11">
    <location>
        <begin position="333"/>
        <end position="370"/>
    </location>
</feature>
<gene>
    <name evidence="12" type="ORF">LAFE_0G01750G</name>
</gene>
<keyword evidence="13" id="KW-1185">Reference proteome</keyword>
<evidence type="ECO:0000256" key="3">
    <source>
        <dbReference type="ARBA" id="ARBA00007895"/>
    </source>
</evidence>
<dbReference type="Gene3D" id="1.20.5.420">
    <property type="entry name" value="Immunoglobulin FC, subunit C"/>
    <property type="match status" value="1"/>
</dbReference>
<dbReference type="GO" id="GO:0032511">
    <property type="term" value="P:late endosome to vacuole transport via multivesicular body sorting pathway"/>
    <property type="evidence" value="ECO:0007669"/>
    <property type="project" value="InterPro"/>
</dbReference>
<comment type="subcellular location">
    <subcellularLocation>
        <location evidence="2">Cytoplasm</location>
    </subcellularLocation>
    <subcellularLocation>
        <location evidence="1">Endosome membrane</location>
        <topology evidence="1">Peripheral membrane protein</topology>
    </subcellularLocation>
</comment>
<dbReference type="InterPro" id="IPR039431">
    <property type="entry name" value="Vta1/CALS_N"/>
</dbReference>
<dbReference type="GO" id="GO:0010008">
    <property type="term" value="C:endosome membrane"/>
    <property type="evidence" value="ECO:0007669"/>
    <property type="project" value="UniProtKB-SubCell"/>
</dbReference>
<evidence type="ECO:0000313" key="12">
    <source>
        <dbReference type="EMBL" id="SCW03046.1"/>
    </source>
</evidence>
<dbReference type="Gene3D" id="1.25.40.270">
    <property type="entry name" value="Vacuolar protein sorting-associated protein vta1"/>
    <property type="match status" value="1"/>
</dbReference>
<dbReference type="InterPro" id="IPR023175">
    <property type="entry name" value="Vta1/CALS_N_sf"/>
</dbReference>
<feature type="region of interest" description="Disordered" evidence="9">
    <location>
        <begin position="286"/>
        <end position="329"/>
    </location>
</feature>
<evidence type="ECO:0000256" key="5">
    <source>
        <dbReference type="ARBA" id="ARBA00022490"/>
    </source>
</evidence>
<dbReference type="PANTHER" id="PTHR46009:SF1">
    <property type="entry name" value="VACUOLAR PROTEIN SORTING-ASSOCIATED PROTEIN VTA1 HOMOLOG"/>
    <property type="match status" value="1"/>
</dbReference>
<dbReference type="OrthoDB" id="391137at2759"/>
<feature type="compositionally biased region" description="Acidic residues" evidence="9">
    <location>
        <begin position="288"/>
        <end position="304"/>
    </location>
</feature>
<reference evidence="12 13" key="1">
    <citation type="submission" date="2016-03" db="EMBL/GenBank/DDBJ databases">
        <authorList>
            <person name="Devillers H."/>
        </authorList>
    </citation>
    <scope>NUCLEOTIDE SEQUENCE [LARGE SCALE GENOMIC DNA]</scope>
    <source>
        <strain evidence="12">CBS 6772</strain>
    </source>
</reference>
<sequence length="373" mass="42162">MTLPANIRRLIRTAGDFEYALPIVSYYMKLYGVEQVLAMDGRTEEMTECATGLLDDIEKFKATENDDAVKLLLEDQTKAKSYLLNFALSLYNEQLLKIKEEKYDRDLSRALWCCVDLFNTIIDIWKGSELSAEEVEQCQKRVKYCKLYLRQLSRGEMGKESSVVPEASVHDQETDDLIAKLRKLDNSDESESNEEIDENIKPQVPELDVNPEEVNKFIKSLEEEYPSEGEDQEADDQAAQDLVDRVQNDDLDGDAASNAASIEATGHAREGSLELPCVPSFIDQGKDAEEESDEPQFVSDDSEKEEPAKGASRTTTMTHQYTPEDLTSMMDREEQISEVQKLARYAISALNYEDIGTAKDELTKALKVLEKMG</sequence>
<comment type="similarity">
    <text evidence="3">Belongs to the VTA1 family.</text>
</comment>
<keyword evidence="6" id="KW-0967">Endosome</keyword>
<accession>A0A1G4MGP6</accession>